<protein>
    <recommendedName>
        <fullName evidence="4">DUF4355 domain-containing protein</fullName>
    </recommendedName>
</protein>
<evidence type="ECO:0000313" key="3">
    <source>
        <dbReference type="Proteomes" id="UP000031967"/>
    </source>
</evidence>
<proteinExistence type="predicted"/>
<name>A0ABR5AHD0_9BACL</name>
<sequence length="142" mass="15710">MSNAKSFEQIRDESAKQDAEIKRTLDKLSAGYAETSGKVVKEAEARQKAQVEYIRSRIEAGERVPVMDLLSYGYAKVDEERAEKEAATTTTLTAEQIAGKSESDKNVNADKGGVKFQFEESDKAAIQALRQQLDAILAKYES</sequence>
<feature type="region of interest" description="Disordered" evidence="1">
    <location>
        <begin position="86"/>
        <end position="106"/>
    </location>
</feature>
<gene>
    <name evidence="2" type="ORF">SD70_13715</name>
</gene>
<evidence type="ECO:0000256" key="1">
    <source>
        <dbReference type="SAM" id="MobiDB-lite"/>
    </source>
</evidence>
<dbReference type="RefSeq" id="WP_041048104.1">
    <property type="nucleotide sequence ID" value="NZ_JXAK01000021.1"/>
</dbReference>
<feature type="compositionally biased region" description="Low complexity" evidence="1">
    <location>
        <begin position="87"/>
        <end position="98"/>
    </location>
</feature>
<dbReference type="EMBL" id="JXAK01000021">
    <property type="protein sequence ID" value="KIL40456.1"/>
    <property type="molecule type" value="Genomic_DNA"/>
</dbReference>
<accession>A0ABR5AHD0</accession>
<comment type="caution">
    <text evidence="2">The sequence shown here is derived from an EMBL/GenBank/DDBJ whole genome shotgun (WGS) entry which is preliminary data.</text>
</comment>
<evidence type="ECO:0008006" key="4">
    <source>
        <dbReference type="Google" id="ProtNLM"/>
    </source>
</evidence>
<dbReference type="Proteomes" id="UP000031967">
    <property type="component" value="Unassembled WGS sequence"/>
</dbReference>
<evidence type="ECO:0000313" key="2">
    <source>
        <dbReference type="EMBL" id="KIL40456.1"/>
    </source>
</evidence>
<organism evidence="2 3">
    <name type="scientific">Gordoniibacillus kamchatkensis</name>
    <dbReference type="NCBI Taxonomy" id="1590651"/>
    <lineage>
        <taxon>Bacteria</taxon>
        <taxon>Bacillati</taxon>
        <taxon>Bacillota</taxon>
        <taxon>Bacilli</taxon>
        <taxon>Bacillales</taxon>
        <taxon>Paenibacillaceae</taxon>
        <taxon>Gordoniibacillus</taxon>
    </lineage>
</organism>
<reference evidence="2 3" key="1">
    <citation type="submission" date="2014-12" db="EMBL/GenBank/DDBJ databases">
        <title>Draft genome sequence of Paenibacillus kamchatkensis strain B-2647.</title>
        <authorList>
            <person name="Karlyshev A.V."/>
            <person name="Kudryashova E.B."/>
        </authorList>
    </citation>
    <scope>NUCLEOTIDE SEQUENCE [LARGE SCALE GENOMIC DNA]</scope>
    <source>
        <strain evidence="2 3">VKM B-2647</strain>
    </source>
</reference>
<keyword evidence="3" id="KW-1185">Reference proteome</keyword>